<protein>
    <submittedName>
        <fullName evidence="10">SusC/RagA family TonB-linked outer membrane protein</fullName>
    </submittedName>
</protein>
<evidence type="ECO:0000256" key="1">
    <source>
        <dbReference type="ARBA" id="ARBA00004571"/>
    </source>
</evidence>
<dbReference type="Gene3D" id="2.60.40.1120">
    <property type="entry name" value="Carboxypeptidase-like, regulatory domain"/>
    <property type="match status" value="1"/>
</dbReference>
<dbReference type="SUPFAM" id="SSF49464">
    <property type="entry name" value="Carboxypeptidase regulatory domain-like"/>
    <property type="match status" value="1"/>
</dbReference>
<dbReference type="NCBIfam" id="TIGR04057">
    <property type="entry name" value="SusC_RagA_signa"/>
    <property type="match status" value="1"/>
</dbReference>
<dbReference type="InterPro" id="IPR023996">
    <property type="entry name" value="TonB-dep_OMP_SusC/RagA"/>
</dbReference>
<dbReference type="AlphaFoldDB" id="A0A7C9F2M8"/>
<keyword evidence="6 7" id="KW-0998">Cell outer membrane</keyword>
<dbReference type="GO" id="GO:0009279">
    <property type="term" value="C:cell outer membrane"/>
    <property type="evidence" value="ECO:0007669"/>
    <property type="project" value="UniProtKB-SubCell"/>
</dbReference>
<evidence type="ECO:0000256" key="6">
    <source>
        <dbReference type="ARBA" id="ARBA00023237"/>
    </source>
</evidence>
<dbReference type="InterPro" id="IPR023997">
    <property type="entry name" value="TonB-dep_OMP_SusC/RagA_CS"/>
</dbReference>
<name>A0A7C9F2M8_9BACT</name>
<evidence type="ECO:0000256" key="2">
    <source>
        <dbReference type="ARBA" id="ARBA00022448"/>
    </source>
</evidence>
<evidence type="ECO:0000313" key="11">
    <source>
        <dbReference type="Proteomes" id="UP000479293"/>
    </source>
</evidence>
<proteinExistence type="inferred from homology"/>
<evidence type="ECO:0000256" key="5">
    <source>
        <dbReference type="ARBA" id="ARBA00023136"/>
    </source>
</evidence>
<evidence type="ECO:0000256" key="8">
    <source>
        <dbReference type="SAM" id="MobiDB-lite"/>
    </source>
</evidence>
<keyword evidence="11" id="KW-1185">Reference proteome</keyword>
<dbReference type="InterPro" id="IPR037066">
    <property type="entry name" value="Plug_dom_sf"/>
</dbReference>
<evidence type="ECO:0000256" key="7">
    <source>
        <dbReference type="PROSITE-ProRule" id="PRU01360"/>
    </source>
</evidence>
<dbReference type="SUPFAM" id="SSF56935">
    <property type="entry name" value="Porins"/>
    <property type="match status" value="1"/>
</dbReference>
<comment type="subcellular location">
    <subcellularLocation>
        <location evidence="1 7">Cell outer membrane</location>
        <topology evidence="1 7">Multi-pass membrane protein</topology>
    </subcellularLocation>
</comment>
<dbReference type="EMBL" id="WHLY01000002">
    <property type="protein sequence ID" value="MPR32885.1"/>
    <property type="molecule type" value="Genomic_DNA"/>
</dbReference>
<dbReference type="Pfam" id="PF13715">
    <property type="entry name" value="CarbopepD_reg_2"/>
    <property type="match status" value="1"/>
</dbReference>
<feature type="region of interest" description="Disordered" evidence="8">
    <location>
        <begin position="847"/>
        <end position="879"/>
    </location>
</feature>
<evidence type="ECO:0000259" key="9">
    <source>
        <dbReference type="Pfam" id="PF07715"/>
    </source>
</evidence>
<feature type="compositionally biased region" description="Basic and acidic residues" evidence="8">
    <location>
        <begin position="852"/>
        <end position="879"/>
    </location>
</feature>
<keyword evidence="2 7" id="KW-0813">Transport</keyword>
<keyword evidence="3 7" id="KW-1134">Transmembrane beta strand</keyword>
<feature type="domain" description="TonB-dependent receptor plug" evidence="9">
    <location>
        <begin position="126"/>
        <end position="230"/>
    </location>
</feature>
<dbReference type="NCBIfam" id="TIGR04056">
    <property type="entry name" value="OMP_RagA_SusC"/>
    <property type="match status" value="1"/>
</dbReference>
<keyword evidence="4 7" id="KW-0812">Transmembrane</keyword>
<gene>
    <name evidence="10" type="ORF">GBK04_05820</name>
</gene>
<dbReference type="Proteomes" id="UP000479293">
    <property type="component" value="Unassembled WGS sequence"/>
</dbReference>
<keyword evidence="5 7" id="KW-0472">Membrane</keyword>
<evidence type="ECO:0000256" key="3">
    <source>
        <dbReference type="ARBA" id="ARBA00022452"/>
    </source>
</evidence>
<evidence type="ECO:0000313" key="10">
    <source>
        <dbReference type="EMBL" id="MPR32885.1"/>
    </source>
</evidence>
<evidence type="ECO:0000256" key="4">
    <source>
        <dbReference type="ARBA" id="ARBA00022692"/>
    </source>
</evidence>
<dbReference type="PROSITE" id="PS52016">
    <property type="entry name" value="TONB_DEPENDENT_REC_3"/>
    <property type="match status" value="1"/>
</dbReference>
<dbReference type="InterPro" id="IPR008969">
    <property type="entry name" value="CarboxyPept-like_regulatory"/>
</dbReference>
<sequence>MAAREPKSGMRAPFQSETVARMLENALKVQMLAVSGQVTGDKQEPVPGVSVLEKGTVNGTSTDAEGRFTLNVSGPTSVLVFSAIGYITQEVEVGSSSIVNVNLLTDVKALEEVVVVGYGTQKRANVTGAVATVNIDEKIASRSLTNVSSGLSGLVPGLAVTQSTGMAGRNGAALIIRGLGTVNNASPLVVVDGMPDVDINRLNINDIETITVLKDATSAAVYGSRAANGVILITTKTGKGQAKASINYSGNYAFQTPTRAYDFLPDYARALTLHQQSAAVNTLRSNYFFKDGTIDQWLALSKVDPLRYPSTDWWDVILRTGAVQNHNISASGGGDRSNFFISVGMMDEKGLQVNNDYKRYNARFNYDYKIRDNINVGVRFTGNWSNLTYALADGFTDDDPGNTAGFDMQYAIAGIVPYDPVSGYFGGVMAYNEDPQAYNPYTLYVNNLNRQDRQEANTNFYLDWSPIPGLTARVDYALNYYNQFRWNANTPNRSYNFQTESFGSRVYVGPNAGVGNYTNTGYKTLMNARLTYKKTIARNHDLTALFVYSEEYWKDRYQASSRNDRLYPNLHEIDAALTDIQSTGGNSSTEGLKSYIGRLNYAAFDKYLVELNFRYDGSSRFLEGYQFGFFPSAALGWRFTEESFIKTFTDRFMSNGKLRVSYGALGNNSGVGRYEQQSTLNASNYYIGNSIVKGFVNQKLVNKNLSWETTTVFNVGLDLGFLNNRLTTELDYYDRLTTGMNRPSEMSILLTGAYDAPRKNIGNMRNRGVEANITWRDRFGGIDYSVNLNASHNATVLEKWNEFLSRTSQNSGNQVFLNMPYGFVYSYQDLGIAQTWQDVYNATPQGASPGDILRKDINGDGRIDSNDKTADPHSQRDRPTTYFGLNGSVSWKGFDLTVLLQGATGRKDYWLNIYNNVNFGNQRYASTYQHLTEPWSVENRDGSWPRLSGNANREETTFWLDDLSYLRLKNVQFGYNVPKAWVNKVRLSNVRLFVSSENLATITSFRGLDPEKAGNRSDSYPLNKSYSFGINVGL</sequence>
<reference evidence="10 11" key="1">
    <citation type="submission" date="2019-10" db="EMBL/GenBank/DDBJ databases">
        <title>Draft Genome Sequence of Cytophagaceae sp. SJW1-29.</title>
        <authorList>
            <person name="Choi A."/>
        </authorList>
    </citation>
    <scope>NUCLEOTIDE SEQUENCE [LARGE SCALE GENOMIC DNA]</scope>
    <source>
        <strain evidence="10 11">SJW1-29</strain>
    </source>
</reference>
<organism evidence="10 11">
    <name type="scientific">Salmonirosea aquatica</name>
    <dbReference type="NCBI Taxonomy" id="2654236"/>
    <lineage>
        <taxon>Bacteria</taxon>
        <taxon>Pseudomonadati</taxon>
        <taxon>Bacteroidota</taxon>
        <taxon>Cytophagia</taxon>
        <taxon>Cytophagales</taxon>
        <taxon>Spirosomataceae</taxon>
        <taxon>Salmonirosea</taxon>
    </lineage>
</organism>
<dbReference type="InterPro" id="IPR039426">
    <property type="entry name" value="TonB-dep_rcpt-like"/>
</dbReference>
<accession>A0A7C9F2M8</accession>
<dbReference type="Gene3D" id="2.170.130.10">
    <property type="entry name" value="TonB-dependent receptor, plug domain"/>
    <property type="match status" value="1"/>
</dbReference>
<dbReference type="InterPro" id="IPR012910">
    <property type="entry name" value="Plug_dom"/>
</dbReference>
<comment type="similarity">
    <text evidence="7">Belongs to the TonB-dependent receptor family.</text>
</comment>
<dbReference type="Pfam" id="PF07715">
    <property type="entry name" value="Plug"/>
    <property type="match status" value="1"/>
</dbReference>
<comment type="caution">
    <text evidence="10">The sequence shown here is derived from an EMBL/GenBank/DDBJ whole genome shotgun (WGS) entry which is preliminary data.</text>
</comment>
<dbReference type="Gene3D" id="2.40.170.20">
    <property type="entry name" value="TonB-dependent receptor, beta-barrel domain"/>
    <property type="match status" value="1"/>
</dbReference>
<dbReference type="InterPro" id="IPR036942">
    <property type="entry name" value="Beta-barrel_TonB_sf"/>
</dbReference>